<accession>A0A5S3PY37</accession>
<dbReference type="GO" id="GO:0005886">
    <property type="term" value="C:plasma membrane"/>
    <property type="evidence" value="ECO:0007669"/>
    <property type="project" value="UniProtKB-SubCell"/>
</dbReference>
<feature type="transmembrane region" description="Helical" evidence="6">
    <location>
        <begin position="98"/>
        <end position="123"/>
    </location>
</feature>
<dbReference type="Pfam" id="PF01943">
    <property type="entry name" value="Polysacc_synt"/>
    <property type="match status" value="1"/>
</dbReference>
<evidence type="ECO:0000313" key="7">
    <source>
        <dbReference type="EMBL" id="TMM58207.1"/>
    </source>
</evidence>
<evidence type="ECO:0000256" key="3">
    <source>
        <dbReference type="ARBA" id="ARBA00022692"/>
    </source>
</evidence>
<dbReference type="Proteomes" id="UP000310314">
    <property type="component" value="Unassembled WGS sequence"/>
</dbReference>
<protein>
    <submittedName>
        <fullName evidence="7">Polysaccharide biosynthesis protein</fullName>
    </submittedName>
</protein>
<dbReference type="OrthoDB" id="512217at2"/>
<organism evidence="7 8">
    <name type="scientific">Maribacter algarum</name>
    <name type="common">ex Zhang et al. 2020</name>
    <dbReference type="NCBI Taxonomy" id="2578118"/>
    <lineage>
        <taxon>Bacteria</taxon>
        <taxon>Pseudomonadati</taxon>
        <taxon>Bacteroidota</taxon>
        <taxon>Flavobacteriia</taxon>
        <taxon>Flavobacteriales</taxon>
        <taxon>Flavobacteriaceae</taxon>
        <taxon>Maribacter</taxon>
    </lineage>
</organism>
<feature type="transmembrane region" description="Helical" evidence="6">
    <location>
        <begin position="177"/>
        <end position="193"/>
    </location>
</feature>
<evidence type="ECO:0000313" key="8">
    <source>
        <dbReference type="Proteomes" id="UP000310314"/>
    </source>
</evidence>
<keyword evidence="5 6" id="KW-0472">Membrane</keyword>
<feature type="transmembrane region" description="Helical" evidence="6">
    <location>
        <begin position="326"/>
        <end position="346"/>
    </location>
</feature>
<feature type="transmembrane region" description="Helical" evidence="6">
    <location>
        <begin position="26"/>
        <end position="44"/>
    </location>
</feature>
<feature type="transmembrane region" description="Helical" evidence="6">
    <location>
        <begin position="143"/>
        <end position="165"/>
    </location>
</feature>
<comment type="caution">
    <text evidence="7">The sequence shown here is derived from an EMBL/GenBank/DDBJ whole genome shotgun (WGS) entry which is preliminary data.</text>
</comment>
<feature type="transmembrane region" description="Helical" evidence="6">
    <location>
        <begin position="358"/>
        <end position="379"/>
    </location>
</feature>
<dbReference type="RefSeq" id="WP_138656139.1">
    <property type="nucleotide sequence ID" value="NZ_VATY01000001.1"/>
</dbReference>
<keyword evidence="3 6" id="KW-0812">Transmembrane</keyword>
<evidence type="ECO:0000256" key="1">
    <source>
        <dbReference type="ARBA" id="ARBA00004651"/>
    </source>
</evidence>
<dbReference type="EMBL" id="VATY01000001">
    <property type="protein sequence ID" value="TMM58207.1"/>
    <property type="molecule type" value="Genomic_DNA"/>
</dbReference>
<evidence type="ECO:0000256" key="6">
    <source>
        <dbReference type="SAM" id="Phobius"/>
    </source>
</evidence>
<feature type="transmembrane region" description="Helical" evidence="6">
    <location>
        <begin position="241"/>
        <end position="265"/>
    </location>
</feature>
<feature type="transmembrane region" description="Helical" evidence="6">
    <location>
        <begin position="391"/>
        <end position="414"/>
    </location>
</feature>
<feature type="transmembrane region" description="Helical" evidence="6">
    <location>
        <begin position="199"/>
        <end position="221"/>
    </location>
</feature>
<keyword evidence="2" id="KW-1003">Cell membrane</keyword>
<reference evidence="7 8" key="1">
    <citation type="submission" date="2019-05" db="EMBL/GenBank/DDBJ databases">
        <authorList>
            <person name="Zhang J.-Y."/>
            <person name="Feg X."/>
            <person name="Du Z.-J."/>
        </authorList>
    </citation>
    <scope>NUCLEOTIDE SEQUENCE [LARGE SCALE GENOMIC DNA]</scope>
    <source>
        <strain evidence="7 8">RZ26</strain>
    </source>
</reference>
<keyword evidence="4 6" id="KW-1133">Transmembrane helix</keyword>
<evidence type="ECO:0000256" key="4">
    <source>
        <dbReference type="ARBA" id="ARBA00022989"/>
    </source>
</evidence>
<name>A0A5S3PY37_9FLAO</name>
<evidence type="ECO:0000256" key="5">
    <source>
        <dbReference type="ARBA" id="ARBA00023136"/>
    </source>
</evidence>
<proteinExistence type="predicted"/>
<sequence length="454" mass="51348">MKKIFKKIQAFLGIESDRTKNISKHVLLSAIYKGGSIVANFMLVPLTLKFLSTEDYGVWMILSSFVAWFSFFDIGLGNGLRNKYAEAKAVGDMKSARGYVSTAYFTITAICSLLFIASLVVSYFADWAKIFNTSEDLNSQLNYLMPVVFACFSILLTVKLITSIYTADQNHSIQGKITFITALSSLLAVWLLTKLALSSLLLFGIVFSVIPVLILVGLNLYAFSNKYKKYVPNIKFFKKEYFNSIFGLGINFFIIQIAVIVMFSTDSFIITQLFSPEAVVPYTLSHKYVSISSMVFVILLTPFWSSITEAYTKKEYEWIKKSMRNLTKFSLLIIVFIVFLVLISPWSYQFWFGNKVEIPMILTICMGVFFVVTLSYAPFNFFLNGVGKIKLHMYSFAIGAILNIPLSVFLVKYFNLGVEGVILATIICVAPNLVLFPIQYSKLINKRAKGIWNK</sequence>
<dbReference type="InterPro" id="IPR050833">
    <property type="entry name" value="Poly_Biosynth_Transport"/>
</dbReference>
<dbReference type="PANTHER" id="PTHR30250">
    <property type="entry name" value="PST FAMILY PREDICTED COLANIC ACID TRANSPORTER"/>
    <property type="match status" value="1"/>
</dbReference>
<evidence type="ECO:0000256" key="2">
    <source>
        <dbReference type="ARBA" id="ARBA00022475"/>
    </source>
</evidence>
<comment type="subcellular location">
    <subcellularLocation>
        <location evidence="1">Cell membrane</location>
        <topology evidence="1">Multi-pass membrane protein</topology>
    </subcellularLocation>
</comment>
<feature type="transmembrane region" description="Helical" evidence="6">
    <location>
        <begin position="56"/>
        <end position="77"/>
    </location>
</feature>
<gene>
    <name evidence="7" type="ORF">FEE95_01920</name>
</gene>
<dbReference type="InterPro" id="IPR002797">
    <property type="entry name" value="Polysacc_synth"/>
</dbReference>
<keyword evidence="8" id="KW-1185">Reference proteome</keyword>
<dbReference type="PANTHER" id="PTHR30250:SF11">
    <property type="entry name" value="O-ANTIGEN TRANSPORTER-RELATED"/>
    <property type="match status" value="1"/>
</dbReference>
<dbReference type="AlphaFoldDB" id="A0A5S3PY37"/>
<feature type="transmembrane region" description="Helical" evidence="6">
    <location>
        <begin position="285"/>
        <end position="305"/>
    </location>
</feature>
<feature type="transmembrane region" description="Helical" evidence="6">
    <location>
        <begin position="420"/>
        <end position="438"/>
    </location>
</feature>